<name>A0AAN8F0J0_TRICO</name>
<accession>A0AAN8F0J0</accession>
<evidence type="ECO:0000313" key="3">
    <source>
        <dbReference type="Proteomes" id="UP001331761"/>
    </source>
</evidence>
<dbReference type="Proteomes" id="UP001331761">
    <property type="component" value="Unassembled WGS sequence"/>
</dbReference>
<comment type="caution">
    <text evidence="2">The sequence shown here is derived from an EMBL/GenBank/DDBJ whole genome shotgun (WGS) entry which is preliminary data.</text>
</comment>
<feature type="region of interest" description="Disordered" evidence="1">
    <location>
        <begin position="16"/>
        <end position="36"/>
    </location>
</feature>
<dbReference type="AlphaFoldDB" id="A0AAN8F0J0"/>
<protein>
    <submittedName>
        <fullName evidence="2">Uncharacterized protein</fullName>
    </submittedName>
</protein>
<sequence length="291" mass="32358">MELLCVNVIGRHSRRRRQFTMKNSMGRTGSSQSSQRSAHKIFQHCIVSEHHNGHIIAAQKIGMNSVEKWRAAFREIYGRTPTKNDYRLAPQHVKEECCPLSPCSVEEPAPTRKSGVRLKRPNLDAEENSPVKRRPVKARRLCGDSGGFRTSPRKKLNSSTSLVISPVKSISSPSCGGSKGVNGSTPLKEVQSTSGAFPHSTSEQKSPVKRLLANPAFSSLFDTPEKGLYVFQVAFLRTTPGGVKPKKEKGNYVKINMRKKSYSKGKVSAEQKRKMRRKQNWKKRTAGGGGR</sequence>
<reference evidence="2 3" key="1">
    <citation type="submission" date="2019-10" db="EMBL/GenBank/DDBJ databases">
        <title>Assembly and Annotation for the nematode Trichostrongylus colubriformis.</title>
        <authorList>
            <person name="Martin J."/>
        </authorList>
    </citation>
    <scope>NUCLEOTIDE SEQUENCE [LARGE SCALE GENOMIC DNA]</scope>
    <source>
        <strain evidence="2">G859</strain>
        <tissue evidence="2">Whole worm</tissue>
    </source>
</reference>
<feature type="compositionally biased region" description="Low complexity" evidence="1">
    <location>
        <begin position="161"/>
        <end position="174"/>
    </location>
</feature>
<evidence type="ECO:0000313" key="2">
    <source>
        <dbReference type="EMBL" id="KAK5966459.1"/>
    </source>
</evidence>
<evidence type="ECO:0000256" key="1">
    <source>
        <dbReference type="SAM" id="MobiDB-lite"/>
    </source>
</evidence>
<keyword evidence="3" id="KW-1185">Reference proteome</keyword>
<proteinExistence type="predicted"/>
<dbReference type="EMBL" id="WIXE01023462">
    <property type="protein sequence ID" value="KAK5966459.1"/>
    <property type="molecule type" value="Genomic_DNA"/>
</dbReference>
<feature type="region of interest" description="Disordered" evidence="1">
    <location>
        <begin position="104"/>
        <end position="207"/>
    </location>
</feature>
<feature type="compositionally biased region" description="Basic residues" evidence="1">
    <location>
        <begin position="131"/>
        <end position="140"/>
    </location>
</feature>
<feature type="compositionally biased region" description="Polar residues" evidence="1">
    <location>
        <begin position="181"/>
        <end position="205"/>
    </location>
</feature>
<feature type="compositionally biased region" description="Low complexity" evidence="1">
    <location>
        <begin position="24"/>
        <end position="36"/>
    </location>
</feature>
<gene>
    <name evidence="2" type="ORF">GCK32_007048</name>
</gene>
<feature type="compositionally biased region" description="Basic residues" evidence="1">
    <location>
        <begin position="273"/>
        <end position="285"/>
    </location>
</feature>
<feature type="region of interest" description="Disordered" evidence="1">
    <location>
        <begin position="258"/>
        <end position="291"/>
    </location>
</feature>
<organism evidence="2 3">
    <name type="scientific">Trichostrongylus colubriformis</name>
    <name type="common">Black scour worm</name>
    <dbReference type="NCBI Taxonomy" id="6319"/>
    <lineage>
        <taxon>Eukaryota</taxon>
        <taxon>Metazoa</taxon>
        <taxon>Ecdysozoa</taxon>
        <taxon>Nematoda</taxon>
        <taxon>Chromadorea</taxon>
        <taxon>Rhabditida</taxon>
        <taxon>Rhabditina</taxon>
        <taxon>Rhabditomorpha</taxon>
        <taxon>Strongyloidea</taxon>
        <taxon>Trichostrongylidae</taxon>
        <taxon>Trichostrongylus</taxon>
    </lineage>
</organism>